<keyword evidence="2" id="KW-1185">Reference proteome</keyword>
<accession>A0A0P9HGE6</accession>
<evidence type="ECO:0000313" key="1">
    <source>
        <dbReference type="EMBL" id="KPV53864.1"/>
    </source>
</evidence>
<protein>
    <submittedName>
        <fullName evidence="1">Uncharacterized protein</fullName>
    </submittedName>
</protein>
<comment type="caution">
    <text evidence="1">The sequence shown here is derived from an EMBL/GenBank/DDBJ whole genome shotgun (WGS) entry which is preliminary data.</text>
</comment>
<proteinExistence type="predicted"/>
<sequence length="226" mass="25416">MLFQNAAASIERYNRLCLHYNLAADAVYRELRRSRAPFTPEYDPYLIAALIAFDMGRMMGSGLPNRYDPDAGGFARRLHQKLGQVQPLLDIIIHRTLFEIDLPQHANAVNQAYTILARGGEERFTERDAEFHVGATKILHFLNPELFLIVDSNAAQALKATCGIPYRSGSQPGYSGDLYVRSLAAVKAQITDYGIERFYALEQGTPAMRIFDKIAFAYSAFQSESR</sequence>
<gene>
    <name evidence="1" type="ORF">SE17_07170</name>
</gene>
<dbReference type="Proteomes" id="UP000050509">
    <property type="component" value="Unassembled WGS sequence"/>
</dbReference>
<organism evidence="1 2">
    <name type="scientific">Kouleothrix aurantiaca</name>
    <dbReference type="NCBI Taxonomy" id="186479"/>
    <lineage>
        <taxon>Bacteria</taxon>
        <taxon>Bacillati</taxon>
        <taxon>Chloroflexota</taxon>
        <taxon>Chloroflexia</taxon>
        <taxon>Chloroflexales</taxon>
        <taxon>Roseiflexineae</taxon>
        <taxon>Roseiflexaceae</taxon>
        <taxon>Kouleothrix</taxon>
    </lineage>
</organism>
<name>A0A0P9HGE6_9CHLR</name>
<evidence type="ECO:0000313" key="2">
    <source>
        <dbReference type="Proteomes" id="UP000050509"/>
    </source>
</evidence>
<reference evidence="1 2" key="1">
    <citation type="submission" date="2015-09" db="EMBL/GenBank/DDBJ databases">
        <title>Draft genome sequence of Kouleothrix aurantiaca JCM 19913.</title>
        <authorList>
            <person name="Hemp J."/>
        </authorList>
    </citation>
    <scope>NUCLEOTIDE SEQUENCE [LARGE SCALE GENOMIC DNA]</scope>
    <source>
        <strain evidence="1 2">COM-B</strain>
    </source>
</reference>
<dbReference type="EMBL" id="LJCR01000163">
    <property type="protein sequence ID" value="KPV53864.1"/>
    <property type="molecule type" value="Genomic_DNA"/>
</dbReference>
<dbReference type="AlphaFoldDB" id="A0A0P9HGE6"/>